<keyword evidence="2" id="KW-1185">Reference proteome</keyword>
<organism evidence="1 2">
    <name type="scientific">Panicum virgatum</name>
    <name type="common">Blackwell switchgrass</name>
    <dbReference type="NCBI Taxonomy" id="38727"/>
    <lineage>
        <taxon>Eukaryota</taxon>
        <taxon>Viridiplantae</taxon>
        <taxon>Streptophyta</taxon>
        <taxon>Embryophyta</taxon>
        <taxon>Tracheophyta</taxon>
        <taxon>Spermatophyta</taxon>
        <taxon>Magnoliopsida</taxon>
        <taxon>Liliopsida</taxon>
        <taxon>Poales</taxon>
        <taxon>Poaceae</taxon>
        <taxon>PACMAD clade</taxon>
        <taxon>Panicoideae</taxon>
        <taxon>Panicodae</taxon>
        <taxon>Paniceae</taxon>
        <taxon>Panicinae</taxon>
        <taxon>Panicum</taxon>
        <taxon>Panicum sect. Hiantes</taxon>
    </lineage>
</organism>
<accession>A0A8T0QX15</accession>
<reference evidence="1" key="1">
    <citation type="submission" date="2020-05" db="EMBL/GenBank/DDBJ databases">
        <title>WGS assembly of Panicum virgatum.</title>
        <authorList>
            <person name="Lovell J.T."/>
            <person name="Jenkins J."/>
            <person name="Shu S."/>
            <person name="Juenger T.E."/>
            <person name="Schmutz J."/>
        </authorList>
    </citation>
    <scope>NUCLEOTIDE SEQUENCE</scope>
    <source>
        <strain evidence="1">AP13</strain>
    </source>
</reference>
<dbReference type="EMBL" id="CM029048">
    <property type="protein sequence ID" value="KAG2577519.1"/>
    <property type="molecule type" value="Genomic_DNA"/>
</dbReference>
<proteinExistence type="predicted"/>
<evidence type="ECO:0000313" key="1">
    <source>
        <dbReference type="EMBL" id="KAG2577519.1"/>
    </source>
</evidence>
<dbReference type="AlphaFoldDB" id="A0A8T0QX15"/>
<sequence length="224" mass="25140">MAPARSLADHPEEILIHVAARVAASSENPMDDLRHLQGACSLMRDKVCGTTLVRRSLNLRLVLQQSVEVAINGLIVITHGAGNLEALFIMGMRVVFRLQGGALDASLDDLDRAARRGHKPVEFLLTMLLWRANRAAEHDLRAKELLAEAADDDLALAVLTDRGVVPRAVHRCASPMQQVGWVDKGWCGKPVDHVRWNEWSNYCSEECRIRRLCESMFRIFHPHR</sequence>
<protein>
    <submittedName>
        <fullName evidence="1">Uncharacterized protein</fullName>
    </submittedName>
</protein>
<comment type="caution">
    <text evidence="1">The sequence shown here is derived from an EMBL/GenBank/DDBJ whole genome shotgun (WGS) entry which is preliminary data.</text>
</comment>
<evidence type="ECO:0000313" key="2">
    <source>
        <dbReference type="Proteomes" id="UP000823388"/>
    </source>
</evidence>
<gene>
    <name evidence="1" type="ORF">PVAP13_6NG232709</name>
</gene>
<dbReference type="Proteomes" id="UP000823388">
    <property type="component" value="Chromosome 6N"/>
</dbReference>
<name>A0A8T0QX15_PANVG</name>